<sequence>MKYLITILFIVVGLYSSYSNACRYRAQSIEERFENSTYVVTAWVTGIELIGFENNKKFEIENEESGENEEIISTGYEPEILSLLSIEKFKGRRKPPRNVKSGICWNGIVELKDKAIFFISKYEGEYTSFAISESNNKEYYLKSLAKIRALSN</sequence>
<accession>A0A1I1VF04</accession>
<proteinExistence type="predicted"/>
<reference evidence="1 2" key="1">
    <citation type="submission" date="2016-10" db="EMBL/GenBank/DDBJ databases">
        <authorList>
            <person name="de Groot N.N."/>
        </authorList>
    </citation>
    <scope>NUCLEOTIDE SEQUENCE [LARGE SCALE GENOMIC DNA]</scope>
    <source>
        <strain evidence="1 2">DSM 6059</strain>
    </source>
</reference>
<evidence type="ECO:0000313" key="1">
    <source>
        <dbReference type="EMBL" id="SFD79673.1"/>
    </source>
</evidence>
<dbReference type="AlphaFoldDB" id="A0A1I1VF04"/>
<dbReference type="EMBL" id="FOLO01000120">
    <property type="protein sequence ID" value="SFD79673.1"/>
    <property type="molecule type" value="Genomic_DNA"/>
</dbReference>
<evidence type="ECO:0000313" key="2">
    <source>
        <dbReference type="Proteomes" id="UP000198862"/>
    </source>
</evidence>
<keyword evidence="2" id="KW-1185">Reference proteome</keyword>
<protein>
    <submittedName>
        <fullName evidence="1">Uncharacterized protein</fullName>
    </submittedName>
</protein>
<gene>
    <name evidence="1" type="ORF">SAMN02745724_05450</name>
</gene>
<organism evidence="1 2">
    <name type="scientific">Pseudoalteromonas denitrificans DSM 6059</name>
    <dbReference type="NCBI Taxonomy" id="1123010"/>
    <lineage>
        <taxon>Bacteria</taxon>
        <taxon>Pseudomonadati</taxon>
        <taxon>Pseudomonadota</taxon>
        <taxon>Gammaproteobacteria</taxon>
        <taxon>Alteromonadales</taxon>
        <taxon>Pseudoalteromonadaceae</taxon>
        <taxon>Pseudoalteromonas</taxon>
    </lineage>
</organism>
<dbReference type="Proteomes" id="UP000198862">
    <property type="component" value="Unassembled WGS sequence"/>
</dbReference>
<name>A0A1I1VF04_9GAMM</name>